<evidence type="ECO:0000256" key="3">
    <source>
        <dbReference type="ARBA" id="ARBA00022989"/>
    </source>
</evidence>
<sequence length="114" mass="13048">MVLVMQFILPFATMAVCYYTIFARLRERTESKLKKLTERSQLLESAAGNQSPSAKAENGAHPVTFEEQQRLSVLLFGFTWLPHNVYTLIIEYDDGFFHNGKSDNTYIVSMIAHL</sequence>
<accession>A0A0N4XIG6</accession>
<keyword evidence="3 8" id="KW-1133">Transmembrane helix</keyword>
<evidence type="ECO:0000256" key="7">
    <source>
        <dbReference type="ARBA" id="ARBA00023224"/>
    </source>
</evidence>
<dbReference type="GO" id="GO:0008188">
    <property type="term" value="F:neuropeptide receptor activity"/>
    <property type="evidence" value="ECO:0007669"/>
    <property type="project" value="TreeGrafter"/>
</dbReference>
<dbReference type="GO" id="GO:0005886">
    <property type="term" value="C:plasma membrane"/>
    <property type="evidence" value="ECO:0007669"/>
    <property type="project" value="TreeGrafter"/>
</dbReference>
<protein>
    <submittedName>
        <fullName evidence="12">G_PROTEIN_RECEP_F1_2 domain-containing protein</fullName>
    </submittedName>
</protein>
<dbReference type="PANTHER" id="PTHR24235">
    <property type="entry name" value="NEUROPEPTIDE Y RECEPTOR"/>
    <property type="match status" value="1"/>
</dbReference>
<dbReference type="Proteomes" id="UP000271162">
    <property type="component" value="Unassembled WGS sequence"/>
</dbReference>
<keyword evidence="2 8" id="KW-0812">Transmembrane</keyword>
<evidence type="ECO:0000256" key="8">
    <source>
        <dbReference type="SAM" id="Phobius"/>
    </source>
</evidence>
<dbReference type="GO" id="GO:0042923">
    <property type="term" value="F:neuropeptide binding"/>
    <property type="evidence" value="ECO:0007669"/>
    <property type="project" value="TreeGrafter"/>
</dbReference>
<dbReference type="STRING" id="27835.A0A0N4XIG6"/>
<evidence type="ECO:0000256" key="4">
    <source>
        <dbReference type="ARBA" id="ARBA00023040"/>
    </source>
</evidence>
<gene>
    <name evidence="10" type="ORF">NBR_LOCUS2319</name>
</gene>
<organism evidence="12">
    <name type="scientific">Nippostrongylus brasiliensis</name>
    <name type="common">Rat hookworm</name>
    <dbReference type="NCBI Taxonomy" id="27835"/>
    <lineage>
        <taxon>Eukaryota</taxon>
        <taxon>Metazoa</taxon>
        <taxon>Ecdysozoa</taxon>
        <taxon>Nematoda</taxon>
        <taxon>Chromadorea</taxon>
        <taxon>Rhabditida</taxon>
        <taxon>Rhabditina</taxon>
        <taxon>Rhabditomorpha</taxon>
        <taxon>Strongyloidea</taxon>
        <taxon>Heligmosomidae</taxon>
        <taxon>Nippostrongylus</taxon>
    </lineage>
</organism>
<dbReference type="AlphaFoldDB" id="A0A0N4XIG6"/>
<keyword evidence="11" id="KW-1185">Reference proteome</keyword>
<feature type="transmembrane region" description="Helical" evidence="8">
    <location>
        <begin position="6"/>
        <end position="25"/>
    </location>
</feature>
<proteinExistence type="predicted"/>
<evidence type="ECO:0000313" key="12">
    <source>
        <dbReference type="WBParaSite" id="NBR_0000231801-mRNA-1"/>
    </source>
</evidence>
<dbReference type="PANTHER" id="PTHR24235:SF9">
    <property type="entry name" value="G-PROTEIN COUPLED RECEPTORS FAMILY 1 PROFILE DOMAIN-CONTAINING PROTEIN"/>
    <property type="match status" value="1"/>
</dbReference>
<keyword evidence="5 8" id="KW-0472">Membrane</keyword>
<keyword evidence="4" id="KW-0297">G-protein coupled receptor</keyword>
<evidence type="ECO:0000256" key="2">
    <source>
        <dbReference type="ARBA" id="ARBA00022692"/>
    </source>
</evidence>
<dbReference type="SUPFAM" id="SSF81321">
    <property type="entry name" value="Family A G protein-coupled receptor-like"/>
    <property type="match status" value="1"/>
</dbReference>
<name>A0A0N4XIG6_NIPBR</name>
<evidence type="ECO:0000256" key="6">
    <source>
        <dbReference type="ARBA" id="ARBA00023170"/>
    </source>
</evidence>
<comment type="subcellular location">
    <subcellularLocation>
        <location evidence="1">Membrane</location>
        <topology evidence="1">Multi-pass membrane protein</topology>
    </subcellularLocation>
</comment>
<dbReference type="Gene3D" id="1.20.1070.10">
    <property type="entry name" value="Rhodopsin 7-helix transmembrane proteins"/>
    <property type="match status" value="1"/>
</dbReference>
<keyword evidence="7" id="KW-0807">Transducer</keyword>
<dbReference type="GO" id="GO:0043005">
    <property type="term" value="C:neuron projection"/>
    <property type="evidence" value="ECO:0007669"/>
    <property type="project" value="TreeGrafter"/>
</dbReference>
<keyword evidence="6" id="KW-0675">Receptor</keyword>
<evidence type="ECO:0000313" key="11">
    <source>
        <dbReference type="Proteomes" id="UP000271162"/>
    </source>
</evidence>
<evidence type="ECO:0000256" key="1">
    <source>
        <dbReference type="ARBA" id="ARBA00004141"/>
    </source>
</evidence>
<dbReference type="InterPro" id="IPR017452">
    <property type="entry name" value="GPCR_Rhodpsn_7TM"/>
</dbReference>
<dbReference type="WBParaSite" id="NBR_0000231801-mRNA-1">
    <property type="protein sequence ID" value="NBR_0000231801-mRNA-1"/>
    <property type="gene ID" value="NBR_0000231801"/>
</dbReference>
<evidence type="ECO:0000259" key="9">
    <source>
        <dbReference type="PROSITE" id="PS50262"/>
    </source>
</evidence>
<evidence type="ECO:0000313" key="10">
    <source>
        <dbReference type="EMBL" id="VDL65908.1"/>
    </source>
</evidence>
<evidence type="ECO:0000256" key="5">
    <source>
        <dbReference type="ARBA" id="ARBA00023136"/>
    </source>
</evidence>
<reference evidence="10 11" key="2">
    <citation type="submission" date="2018-11" db="EMBL/GenBank/DDBJ databases">
        <authorList>
            <consortium name="Pathogen Informatics"/>
        </authorList>
    </citation>
    <scope>NUCLEOTIDE SEQUENCE [LARGE SCALE GENOMIC DNA]</scope>
</reference>
<reference evidence="12" key="1">
    <citation type="submission" date="2017-02" db="UniProtKB">
        <authorList>
            <consortium name="WormBaseParasite"/>
        </authorList>
    </citation>
    <scope>IDENTIFICATION</scope>
</reference>
<dbReference type="PROSITE" id="PS50262">
    <property type="entry name" value="G_PROTEIN_RECEP_F1_2"/>
    <property type="match status" value="1"/>
</dbReference>
<feature type="domain" description="G-protein coupled receptors family 1 profile" evidence="9">
    <location>
        <begin position="1"/>
        <end position="114"/>
    </location>
</feature>
<dbReference type="EMBL" id="UYSL01002539">
    <property type="protein sequence ID" value="VDL65908.1"/>
    <property type="molecule type" value="Genomic_DNA"/>
</dbReference>